<proteinExistence type="predicted"/>
<feature type="short sequence motif" description="GXSXG" evidence="2">
    <location>
        <begin position="53"/>
        <end position="57"/>
    </location>
</feature>
<feature type="domain" description="PNPLA" evidence="3">
    <location>
        <begin position="18"/>
        <end position="219"/>
    </location>
</feature>
<accession>A0ABS9K2V6</accession>
<gene>
    <name evidence="4" type="ORF">LZ012_10815</name>
</gene>
<comment type="caution">
    <text evidence="4">The sequence shown here is derived from an EMBL/GenBank/DDBJ whole genome shotgun (WGS) entry which is preliminary data.</text>
</comment>
<dbReference type="Gene3D" id="3.40.1090.10">
    <property type="entry name" value="Cytosolic phospholipase A2 catalytic domain"/>
    <property type="match status" value="2"/>
</dbReference>
<sequence>MPAASRPRINPSAKRIAIACQGGGSHTAFTAGVLQSLLRGMAPDRYRIHGLSGTSGGALCAALAWTGLLEGNPELGEALLESFWGRMSTTQFADFWSDQWLLFQQRSRSFFGLPEVSPYLLPNTGQDFLAGMLKEHIPFARLQSLITAQSPVLMIGAVEVLSGDFTVFHSHPRKGEPPISVGALLASAAIPEMFRAVHIGEGVYWDGLFSQNPPIRGFLSGKESRDAKPDEIWVIQINPDRRASEPKTSDDIDDRRNELAGNLSMKQELFFVTQINDWLHKKWLSAAHLKHVDVRFIPLELELDYASKLDRSPAFIQKLLADGRRKGKDFLDQLSRETA</sequence>
<keyword evidence="2" id="KW-0442">Lipid degradation</keyword>
<evidence type="ECO:0000313" key="4">
    <source>
        <dbReference type="EMBL" id="MCG2577485.1"/>
    </source>
</evidence>
<dbReference type="Pfam" id="PF01734">
    <property type="entry name" value="Patatin"/>
    <property type="match status" value="1"/>
</dbReference>
<evidence type="ECO:0000256" key="2">
    <source>
        <dbReference type="PROSITE-ProRule" id="PRU01161"/>
    </source>
</evidence>
<evidence type="ECO:0000256" key="1">
    <source>
        <dbReference type="ARBA" id="ARBA00023098"/>
    </source>
</evidence>
<comment type="caution">
    <text evidence="2">Lacks conserved residue(s) required for the propagation of feature annotation.</text>
</comment>
<reference evidence="4" key="1">
    <citation type="submission" date="2022-01" db="EMBL/GenBank/DDBJ databases">
        <authorList>
            <person name="Jo J.-H."/>
            <person name="Im W.-T."/>
        </authorList>
    </citation>
    <scope>NUCLEOTIDE SEQUENCE</scope>
    <source>
        <strain evidence="4">XY25</strain>
    </source>
</reference>
<feature type="active site" description="Nucleophile" evidence="2">
    <location>
        <position position="55"/>
    </location>
</feature>
<dbReference type="InterPro" id="IPR002641">
    <property type="entry name" value="PNPLA_dom"/>
</dbReference>
<dbReference type="PROSITE" id="PS51635">
    <property type="entry name" value="PNPLA"/>
    <property type="match status" value="1"/>
</dbReference>
<dbReference type="EMBL" id="JAKLTN010000002">
    <property type="protein sequence ID" value="MCG2577485.1"/>
    <property type="molecule type" value="Genomic_DNA"/>
</dbReference>
<dbReference type="InterPro" id="IPR016035">
    <property type="entry name" value="Acyl_Trfase/lysoPLipase"/>
</dbReference>
<dbReference type="Proteomes" id="UP001165384">
    <property type="component" value="Unassembled WGS sequence"/>
</dbReference>
<keyword evidence="5" id="KW-1185">Reference proteome</keyword>
<dbReference type="SUPFAM" id="SSF52151">
    <property type="entry name" value="FabD/lysophospholipase-like"/>
    <property type="match status" value="1"/>
</dbReference>
<keyword evidence="1 2" id="KW-0443">Lipid metabolism</keyword>
<evidence type="ECO:0000259" key="3">
    <source>
        <dbReference type="PROSITE" id="PS51635"/>
    </source>
</evidence>
<protein>
    <submittedName>
        <fullName evidence="4">Patatin-like phospholipase family protein</fullName>
    </submittedName>
</protein>
<feature type="active site" description="Proton acceptor" evidence="2">
    <location>
        <position position="206"/>
    </location>
</feature>
<keyword evidence="2" id="KW-0378">Hydrolase</keyword>
<organism evidence="4 5">
    <name type="scientific">Dechloromonas hankyongensis</name>
    <dbReference type="NCBI Taxonomy" id="2908002"/>
    <lineage>
        <taxon>Bacteria</taxon>
        <taxon>Pseudomonadati</taxon>
        <taxon>Pseudomonadota</taxon>
        <taxon>Betaproteobacteria</taxon>
        <taxon>Rhodocyclales</taxon>
        <taxon>Azonexaceae</taxon>
        <taxon>Dechloromonas</taxon>
    </lineage>
</organism>
<dbReference type="RefSeq" id="WP_275710624.1">
    <property type="nucleotide sequence ID" value="NZ_JAKLTN010000002.1"/>
</dbReference>
<evidence type="ECO:0000313" key="5">
    <source>
        <dbReference type="Proteomes" id="UP001165384"/>
    </source>
</evidence>
<name>A0ABS9K2V6_9RHOO</name>